<proteinExistence type="inferred from homology"/>
<dbReference type="RefSeq" id="WP_117361197.1">
    <property type="nucleotide sequence ID" value="NZ_QURH01001000.1"/>
</dbReference>
<dbReference type="SUPFAM" id="SSF53067">
    <property type="entry name" value="Actin-like ATPase domain"/>
    <property type="match status" value="2"/>
</dbReference>
<dbReference type="GO" id="GO:0019563">
    <property type="term" value="P:glycerol catabolic process"/>
    <property type="evidence" value="ECO:0007669"/>
    <property type="project" value="TreeGrafter"/>
</dbReference>
<dbReference type="InterPro" id="IPR043129">
    <property type="entry name" value="ATPase_NBD"/>
</dbReference>
<feature type="domain" description="Carbohydrate kinase FGGY C-terminal" evidence="10">
    <location>
        <begin position="271"/>
        <end position="462"/>
    </location>
</feature>
<feature type="region of interest" description="Disordered" evidence="8">
    <location>
        <begin position="1"/>
        <end position="22"/>
    </location>
</feature>
<comment type="caution">
    <text evidence="11">The sequence shown here is derived from an EMBL/GenBank/DDBJ whole genome shotgun (WGS) entry which is preliminary data.</text>
</comment>
<accession>A0A372JAY4</accession>
<evidence type="ECO:0000256" key="7">
    <source>
        <dbReference type="RuleBase" id="RU003733"/>
    </source>
</evidence>
<dbReference type="GO" id="GO:0005524">
    <property type="term" value="F:ATP binding"/>
    <property type="evidence" value="ECO:0007669"/>
    <property type="project" value="UniProtKB-KW"/>
</dbReference>
<evidence type="ECO:0000256" key="8">
    <source>
        <dbReference type="SAM" id="MobiDB-lite"/>
    </source>
</evidence>
<keyword evidence="4 7" id="KW-0418">Kinase</keyword>
<comment type="similarity">
    <text evidence="1 7">Belongs to the FGGY kinase family.</text>
</comment>
<keyword evidence="3" id="KW-0547">Nucleotide-binding</keyword>
<evidence type="ECO:0000256" key="4">
    <source>
        <dbReference type="ARBA" id="ARBA00022777"/>
    </source>
</evidence>
<dbReference type="InterPro" id="IPR000577">
    <property type="entry name" value="Carb_kinase_FGGY"/>
</dbReference>
<organism evidence="11 12">
    <name type="scientific">Actinomadura logoneensis</name>
    <dbReference type="NCBI Taxonomy" id="2293572"/>
    <lineage>
        <taxon>Bacteria</taxon>
        <taxon>Bacillati</taxon>
        <taxon>Actinomycetota</taxon>
        <taxon>Actinomycetes</taxon>
        <taxon>Streptosporangiales</taxon>
        <taxon>Thermomonosporaceae</taxon>
        <taxon>Actinomadura</taxon>
    </lineage>
</organism>
<gene>
    <name evidence="11" type="ORF">DZF91_34300</name>
</gene>
<dbReference type="AlphaFoldDB" id="A0A372JAY4"/>
<dbReference type="Pfam" id="PF00370">
    <property type="entry name" value="FGGY_N"/>
    <property type="match status" value="1"/>
</dbReference>
<dbReference type="Gene3D" id="3.30.420.40">
    <property type="match status" value="2"/>
</dbReference>
<feature type="domain" description="Carbohydrate kinase FGGY N-terminal" evidence="9">
    <location>
        <begin position="18"/>
        <end position="261"/>
    </location>
</feature>
<protein>
    <recommendedName>
        <fullName evidence="6">ATP:glycerol 3-phosphotransferase</fullName>
    </recommendedName>
</protein>
<dbReference type="PROSITE" id="PS00445">
    <property type="entry name" value="FGGY_KINASES_2"/>
    <property type="match status" value="1"/>
</dbReference>
<dbReference type="Pfam" id="PF02782">
    <property type="entry name" value="FGGY_C"/>
    <property type="match status" value="1"/>
</dbReference>
<evidence type="ECO:0000256" key="1">
    <source>
        <dbReference type="ARBA" id="ARBA00009156"/>
    </source>
</evidence>
<evidence type="ECO:0000256" key="6">
    <source>
        <dbReference type="ARBA" id="ARBA00043149"/>
    </source>
</evidence>
<dbReference type="PANTHER" id="PTHR10196">
    <property type="entry name" value="SUGAR KINASE"/>
    <property type="match status" value="1"/>
</dbReference>
<dbReference type="InterPro" id="IPR018483">
    <property type="entry name" value="Carb_kinase_FGGY_CS"/>
</dbReference>
<sequence length="518" mass="54207">MSPSTTPVQGRAPRRPGVLAVDEGTTGTRAGVVRQDGSVAHVVYRPIGVDHPDHDSVEQDAAEIWTATLAVCREALAAAHADGVEVTAVALSTQRATAVLWDRATGRPLAPAVVWQDRRHAGDLLAFEADWDADLLARTGRPVGSRSPFYWAARQIAGNPRVRDAAEDGRLLFGTVDTWLAWNLTGGTAYATTPTNACSTGGYLLREHAWHTDWIERLGFPARLLPGLRSDDEVLGVTDEGVLGLAVPIAASMGDQHAALIALGGLEAGDAMCMYGTGTFADAATGTEVYPPVPGADGVLAHVGRREGDTTQFSLEAYCSTTGSALRWFCEDLGFFQTPAEISALAARADSSGGAWFVPALAGVRTPRWSPRATAALSGLTLATGRAELARAVLEGIAHSVCDLVDGVTATTGAPLRRIRVGGGVAGSDTLMQIQADLIGLPLERDADSATASLRGTAYLAGARQGLWPSLRTIVEAQPVGRVFEPALGPAERDGRRAAWRAVLAPRLAGAAGEHQTG</sequence>
<dbReference type="PANTHER" id="PTHR10196:SF69">
    <property type="entry name" value="GLYCEROL KINASE"/>
    <property type="match status" value="1"/>
</dbReference>
<evidence type="ECO:0000256" key="2">
    <source>
        <dbReference type="ARBA" id="ARBA00022679"/>
    </source>
</evidence>
<dbReference type="InterPro" id="IPR018484">
    <property type="entry name" value="FGGY_N"/>
</dbReference>
<evidence type="ECO:0000259" key="10">
    <source>
        <dbReference type="Pfam" id="PF02782"/>
    </source>
</evidence>
<name>A0A372JAY4_9ACTN</name>
<evidence type="ECO:0000256" key="5">
    <source>
        <dbReference type="ARBA" id="ARBA00022840"/>
    </source>
</evidence>
<dbReference type="OrthoDB" id="9805576at2"/>
<reference evidence="11 12" key="1">
    <citation type="submission" date="2018-08" db="EMBL/GenBank/DDBJ databases">
        <title>Actinomadura jelena sp. nov., a novel Actinomycete isolated from soil in Chad.</title>
        <authorList>
            <person name="Shi L."/>
        </authorList>
    </citation>
    <scope>NUCLEOTIDE SEQUENCE [LARGE SCALE GENOMIC DNA]</scope>
    <source>
        <strain evidence="11 12">NEAU-G17</strain>
    </source>
</reference>
<dbReference type="PIRSF" id="PIRSF000538">
    <property type="entry name" value="GlpK"/>
    <property type="match status" value="1"/>
</dbReference>
<dbReference type="GO" id="GO:0005829">
    <property type="term" value="C:cytosol"/>
    <property type="evidence" value="ECO:0007669"/>
    <property type="project" value="TreeGrafter"/>
</dbReference>
<dbReference type="Proteomes" id="UP000261811">
    <property type="component" value="Unassembled WGS sequence"/>
</dbReference>
<dbReference type="InterPro" id="IPR018485">
    <property type="entry name" value="FGGY_C"/>
</dbReference>
<evidence type="ECO:0000313" key="12">
    <source>
        <dbReference type="Proteomes" id="UP000261811"/>
    </source>
</evidence>
<evidence type="ECO:0000259" key="9">
    <source>
        <dbReference type="Pfam" id="PF00370"/>
    </source>
</evidence>
<keyword evidence="12" id="KW-1185">Reference proteome</keyword>
<evidence type="ECO:0000313" key="11">
    <source>
        <dbReference type="EMBL" id="RFU37173.1"/>
    </source>
</evidence>
<dbReference type="EMBL" id="QURH01001000">
    <property type="protein sequence ID" value="RFU37173.1"/>
    <property type="molecule type" value="Genomic_DNA"/>
</dbReference>
<dbReference type="GO" id="GO:0004370">
    <property type="term" value="F:glycerol kinase activity"/>
    <property type="evidence" value="ECO:0007669"/>
    <property type="project" value="TreeGrafter"/>
</dbReference>
<keyword evidence="5" id="KW-0067">ATP-binding</keyword>
<keyword evidence="2 7" id="KW-0808">Transferase</keyword>
<evidence type="ECO:0000256" key="3">
    <source>
        <dbReference type="ARBA" id="ARBA00022741"/>
    </source>
</evidence>